<accession>A0A2M9BJY2</accession>
<proteinExistence type="predicted"/>
<dbReference type="InterPro" id="IPR000014">
    <property type="entry name" value="PAS"/>
</dbReference>
<evidence type="ECO:0000256" key="1">
    <source>
        <dbReference type="ARBA" id="ARBA00022801"/>
    </source>
</evidence>
<comment type="caution">
    <text evidence="4">The sequence shown here is derived from an EMBL/GenBank/DDBJ whole genome shotgun (WGS) entry which is preliminary data.</text>
</comment>
<dbReference type="GO" id="GO:0016791">
    <property type="term" value="F:phosphatase activity"/>
    <property type="evidence" value="ECO:0007669"/>
    <property type="project" value="TreeGrafter"/>
</dbReference>
<dbReference type="Proteomes" id="UP000230842">
    <property type="component" value="Unassembled WGS sequence"/>
</dbReference>
<dbReference type="SUPFAM" id="SSF55874">
    <property type="entry name" value="ATPase domain of HSP90 chaperone/DNA topoisomerase II/histidine kinase"/>
    <property type="match status" value="1"/>
</dbReference>
<sequence>MRMRRTDVALGALVVLFLGATAGIVVADQFYDFAPDMRLPWACLPVLVVALAAAEVFQIDVRGGSYKVRFTLITSVIAPVLYGYGVPGTVAAVAVAQLVALRGGAILTGLLSLGRWTLSAACGAVAAGVLEVEPVLTVRSVAALTGALAVVVLVNLTCVALTRAVATVPSWPYTLPGWRYLWFSALIHWVANTLFGLLFVFAIEGSPLAVVLVPVPLLLLWGTARAYTVAYADQQRVEVLSEAGRVLSDPVDTATAIGPFLGEIRRRFEARAAEVVVRQEDGRAISHVDQRDVPYAGPEPSGPIDRRLLRSGRVQRARVTDNSALARLMAEQGWSGLLSAPMEVDGVVIGHVTLFDLAPSDATEQSQLAVLETLARQTAHTLARGWAIAKVVENERALADILRSTSDGIATMAATGEVTTWNPACERITGLSAAEVLGTRDLQQRLVARTSNGARIDLSIWGRTYPFPRELIITRADGVDRRLSITATRGEAPAGSPQLVVIARDITPASEYHELRSQFAQLLEVQAAQRLVVDHLQQAVAPEPPGVSGLDIAVAYVASDAASPTGGDLFDWHVLPDGSLHVAVVDVLGHGVTATRDALTVIHTLRFVAVEGTPLERLIERADELLGAQESELVATAVVVRVDPATGDLRVATGGHPPPLVVGPGGRLRQVAGRGGAIGWPGVGSIEVAHTRLAPEESLILYTDGLVEAGKDIVAGMDELGRIAAEAADASVKELSDALVERSLEGAARRDDALALVLRRERVTVSAGRSRWVLPADAEHELRRVRSELGGFLRDHGYDSGDPVTVAAELLANALRAARTEVALTVELAEVAVVVDVLDDGPGDALLPTRGYVLPVAGSEGGRGLYMVRSLSDDVRIRSGPDGSRIRATVCVTPLTPRPRAAHAADAGSHRP</sequence>
<dbReference type="CDD" id="cd00130">
    <property type="entry name" value="PAS"/>
    <property type="match status" value="1"/>
</dbReference>
<dbReference type="CDD" id="cd16936">
    <property type="entry name" value="HATPase_RsbW-like"/>
    <property type="match status" value="1"/>
</dbReference>
<dbReference type="InterPro" id="IPR052016">
    <property type="entry name" value="Bact_Sigma-Reg"/>
</dbReference>
<feature type="transmembrane region" description="Helical" evidence="2">
    <location>
        <begin position="37"/>
        <end position="58"/>
    </location>
</feature>
<evidence type="ECO:0000313" key="4">
    <source>
        <dbReference type="EMBL" id="PJJ58259.1"/>
    </source>
</evidence>
<dbReference type="SUPFAM" id="SSF55781">
    <property type="entry name" value="GAF domain-like"/>
    <property type="match status" value="1"/>
</dbReference>
<evidence type="ECO:0000259" key="3">
    <source>
        <dbReference type="PROSITE" id="PS50112"/>
    </source>
</evidence>
<dbReference type="Gene3D" id="3.30.450.20">
    <property type="entry name" value="PAS domain"/>
    <property type="match status" value="1"/>
</dbReference>
<dbReference type="Gene3D" id="3.30.450.40">
    <property type="match status" value="1"/>
</dbReference>
<dbReference type="InterPro" id="IPR003594">
    <property type="entry name" value="HATPase_dom"/>
</dbReference>
<dbReference type="Pfam" id="PF13581">
    <property type="entry name" value="HATPase_c_2"/>
    <property type="match status" value="1"/>
</dbReference>
<gene>
    <name evidence="4" type="ORF">CLV56_2506</name>
</gene>
<dbReference type="Gene3D" id="3.30.565.10">
    <property type="entry name" value="Histidine kinase-like ATPase, C-terminal domain"/>
    <property type="match status" value="1"/>
</dbReference>
<dbReference type="InterPro" id="IPR001932">
    <property type="entry name" value="PPM-type_phosphatase-like_dom"/>
</dbReference>
<dbReference type="Pfam" id="PF07228">
    <property type="entry name" value="SpoIIE"/>
    <property type="match status" value="1"/>
</dbReference>
<dbReference type="PANTHER" id="PTHR43156:SF2">
    <property type="entry name" value="STAGE II SPORULATION PROTEIN E"/>
    <property type="match status" value="1"/>
</dbReference>
<keyword evidence="2" id="KW-0472">Membrane</keyword>
<feature type="transmembrane region" description="Helical" evidence="2">
    <location>
        <begin position="208"/>
        <end position="227"/>
    </location>
</feature>
<dbReference type="EMBL" id="PGEZ01000001">
    <property type="protein sequence ID" value="PJJ58259.1"/>
    <property type="molecule type" value="Genomic_DNA"/>
</dbReference>
<dbReference type="InterPro" id="IPR029016">
    <property type="entry name" value="GAF-like_dom_sf"/>
</dbReference>
<dbReference type="InterPro" id="IPR036890">
    <property type="entry name" value="HATPase_C_sf"/>
</dbReference>
<feature type="domain" description="PAS" evidence="3">
    <location>
        <begin position="394"/>
        <end position="438"/>
    </location>
</feature>
<dbReference type="AlphaFoldDB" id="A0A2M9BJY2"/>
<dbReference type="PANTHER" id="PTHR43156">
    <property type="entry name" value="STAGE II SPORULATION PROTEIN E-RELATED"/>
    <property type="match status" value="1"/>
</dbReference>
<feature type="transmembrane region" description="Helical" evidence="2">
    <location>
        <begin position="70"/>
        <end position="99"/>
    </location>
</feature>
<keyword evidence="1" id="KW-0378">Hydrolase</keyword>
<reference evidence="4 5" key="1">
    <citation type="submission" date="2017-11" db="EMBL/GenBank/DDBJ databases">
        <title>Genomic Encyclopedia of Archaeal and Bacterial Type Strains, Phase II (KMG-II): From Individual Species to Whole Genera.</title>
        <authorList>
            <person name="Goeker M."/>
        </authorList>
    </citation>
    <scope>NUCLEOTIDE SEQUENCE [LARGE SCALE GENOMIC DNA]</scope>
    <source>
        <strain evidence="4 5">DSM 27763</strain>
    </source>
</reference>
<dbReference type="SMART" id="SM00331">
    <property type="entry name" value="PP2C_SIG"/>
    <property type="match status" value="1"/>
</dbReference>
<feature type="transmembrane region" description="Helical" evidence="2">
    <location>
        <begin position="180"/>
        <end position="201"/>
    </location>
</feature>
<dbReference type="SMART" id="SM00091">
    <property type="entry name" value="PAS"/>
    <property type="match status" value="1"/>
</dbReference>
<keyword evidence="5" id="KW-1185">Reference proteome</keyword>
<dbReference type="SUPFAM" id="SSF55785">
    <property type="entry name" value="PYP-like sensor domain (PAS domain)"/>
    <property type="match status" value="1"/>
</dbReference>
<evidence type="ECO:0000256" key="2">
    <source>
        <dbReference type="SAM" id="Phobius"/>
    </source>
</evidence>
<dbReference type="Gene3D" id="3.60.40.10">
    <property type="entry name" value="PPM-type phosphatase domain"/>
    <property type="match status" value="1"/>
</dbReference>
<keyword evidence="2" id="KW-1133">Transmembrane helix</keyword>
<dbReference type="PROSITE" id="PS50112">
    <property type="entry name" value="PAS"/>
    <property type="match status" value="1"/>
</dbReference>
<dbReference type="NCBIfam" id="TIGR00229">
    <property type="entry name" value="sensory_box"/>
    <property type="match status" value="1"/>
</dbReference>
<protein>
    <submittedName>
        <fullName evidence="4">PAS domain S-box-containing protein</fullName>
    </submittedName>
</protein>
<name>A0A2M9BJY2_9ACTN</name>
<dbReference type="InterPro" id="IPR035965">
    <property type="entry name" value="PAS-like_dom_sf"/>
</dbReference>
<evidence type="ECO:0000313" key="5">
    <source>
        <dbReference type="Proteomes" id="UP000230842"/>
    </source>
</evidence>
<dbReference type="SUPFAM" id="SSF81606">
    <property type="entry name" value="PP2C-like"/>
    <property type="match status" value="1"/>
</dbReference>
<feature type="transmembrane region" description="Helical" evidence="2">
    <location>
        <begin position="142"/>
        <end position="168"/>
    </location>
</feature>
<keyword evidence="2" id="KW-0812">Transmembrane</keyword>
<dbReference type="InterPro" id="IPR036457">
    <property type="entry name" value="PPM-type-like_dom_sf"/>
</dbReference>
<organism evidence="4 5">
    <name type="scientific">Mumia flava</name>
    <dbReference type="NCBI Taxonomy" id="1348852"/>
    <lineage>
        <taxon>Bacteria</taxon>
        <taxon>Bacillati</taxon>
        <taxon>Actinomycetota</taxon>
        <taxon>Actinomycetes</taxon>
        <taxon>Propionibacteriales</taxon>
        <taxon>Nocardioidaceae</taxon>
        <taxon>Mumia</taxon>
    </lineage>
</organism>
<feature type="transmembrane region" description="Helical" evidence="2">
    <location>
        <begin position="105"/>
        <end position="130"/>
    </location>
</feature>